<dbReference type="AlphaFoldDB" id="A0A4Y2DHI9"/>
<comment type="caution">
    <text evidence="1">The sequence shown here is derived from an EMBL/GenBank/DDBJ whole genome shotgun (WGS) entry which is preliminary data.</text>
</comment>
<organism evidence="1 2">
    <name type="scientific">Araneus ventricosus</name>
    <name type="common">Orbweaver spider</name>
    <name type="synonym">Epeira ventricosa</name>
    <dbReference type="NCBI Taxonomy" id="182803"/>
    <lineage>
        <taxon>Eukaryota</taxon>
        <taxon>Metazoa</taxon>
        <taxon>Ecdysozoa</taxon>
        <taxon>Arthropoda</taxon>
        <taxon>Chelicerata</taxon>
        <taxon>Arachnida</taxon>
        <taxon>Araneae</taxon>
        <taxon>Araneomorphae</taxon>
        <taxon>Entelegynae</taxon>
        <taxon>Araneoidea</taxon>
        <taxon>Araneidae</taxon>
        <taxon>Araneus</taxon>
    </lineage>
</organism>
<evidence type="ECO:0000313" key="2">
    <source>
        <dbReference type="Proteomes" id="UP000499080"/>
    </source>
</evidence>
<gene>
    <name evidence="1" type="ORF">AVEN_266929_1</name>
</gene>
<evidence type="ECO:0000313" key="1">
    <source>
        <dbReference type="EMBL" id="GBM15045.1"/>
    </source>
</evidence>
<sequence>MLRFCQQLFFVYSPSRSSYVQGRVLLDCGSQSNFCTSQFAAELGLSRRKINVPISGLSRTTTNVKWIASTMICNGNSYITSLIDLLVIPKIADFLPQNVLNIVQLNIPKRSELADPNFDKPGEIDMLIGAELFFQNN</sequence>
<dbReference type="InterPro" id="IPR021109">
    <property type="entry name" value="Peptidase_aspartic_dom_sf"/>
</dbReference>
<keyword evidence="2" id="KW-1185">Reference proteome</keyword>
<dbReference type="OrthoDB" id="6433154at2759"/>
<accession>A0A4Y2DHI9</accession>
<dbReference type="EMBL" id="BGPR01000353">
    <property type="protein sequence ID" value="GBM15045.1"/>
    <property type="molecule type" value="Genomic_DNA"/>
</dbReference>
<reference evidence="1 2" key="1">
    <citation type="journal article" date="2019" name="Sci. Rep.">
        <title>Orb-weaving spider Araneus ventricosus genome elucidates the spidroin gene catalogue.</title>
        <authorList>
            <person name="Kono N."/>
            <person name="Nakamura H."/>
            <person name="Ohtoshi R."/>
            <person name="Moran D.A.P."/>
            <person name="Shinohara A."/>
            <person name="Yoshida Y."/>
            <person name="Fujiwara M."/>
            <person name="Mori M."/>
            <person name="Tomita M."/>
            <person name="Arakawa K."/>
        </authorList>
    </citation>
    <scope>NUCLEOTIDE SEQUENCE [LARGE SCALE GENOMIC DNA]</scope>
</reference>
<protein>
    <submittedName>
        <fullName evidence="1">Uncharacterized protein</fullName>
    </submittedName>
</protein>
<proteinExistence type="predicted"/>
<dbReference type="Gene3D" id="2.40.70.10">
    <property type="entry name" value="Acid Proteases"/>
    <property type="match status" value="1"/>
</dbReference>
<name>A0A4Y2DHI9_ARAVE</name>
<dbReference type="Proteomes" id="UP000499080">
    <property type="component" value="Unassembled WGS sequence"/>
</dbReference>